<reference evidence="1 2" key="1">
    <citation type="journal article" date="2015" name="Proc. Natl. Acad. Sci. U.S.A.">
        <title>Expanded metabolic versatility of ubiquitous nitrite-oxidizing bacteria from the genus Nitrospira.</title>
        <authorList>
            <person name="Koch H."/>
            <person name="Lucker S."/>
            <person name="Albertsen M."/>
            <person name="Kitzinger K."/>
            <person name="Herbold C."/>
            <person name="Spieck E."/>
            <person name="Nielsen P.H."/>
            <person name="Wagner M."/>
            <person name="Daims H."/>
        </authorList>
    </citation>
    <scope>NUCLEOTIDE SEQUENCE [LARGE SCALE GENOMIC DNA]</scope>
    <source>
        <strain evidence="1 2">NSP M-1</strain>
    </source>
</reference>
<protein>
    <submittedName>
        <fullName evidence="1">Uncharacterized protein</fullName>
    </submittedName>
</protein>
<dbReference type="Proteomes" id="UP000069205">
    <property type="component" value="Chromosome"/>
</dbReference>
<organism evidence="1 2">
    <name type="scientific">Nitrospira moscoviensis</name>
    <dbReference type="NCBI Taxonomy" id="42253"/>
    <lineage>
        <taxon>Bacteria</taxon>
        <taxon>Pseudomonadati</taxon>
        <taxon>Nitrospirota</taxon>
        <taxon>Nitrospiria</taxon>
        <taxon>Nitrospirales</taxon>
        <taxon>Nitrospiraceae</taxon>
        <taxon>Nitrospira</taxon>
    </lineage>
</organism>
<dbReference type="OrthoDB" id="9803047at2"/>
<gene>
    <name evidence="1" type="ORF">NITMOv2_2317</name>
</gene>
<dbReference type="EMBL" id="CP011801">
    <property type="protein sequence ID" value="ALA58732.1"/>
    <property type="molecule type" value="Genomic_DNA"/>
</dbReference>
<dbReference type="KEGG" id="nmv:NITMOv2_2317"/>
<dbReference type="RefSeq" id="WP_053379856.1">
    <property type="nucleotide sequence ID" value="NZ_CP011801.1"/>
</dbReference>
<dbReference type="AlphaFoldDB" id="A0A0K2GDP4"/>
<dbReference type="STRING" id="42253.NITMOv2_2317"/>
<evidence type="ECO:0000313" key="1">
    <source>
        <dbReference type="EMBL" id="ALA58732.1"/>
    </source>
</evidence>
<proteinExistence type="predicted"/>
<name>A0A0K2GDP4_NITMO</name>
<accession>A0A0K2GDP4</accession>
<dbReference type="PATRIC" id="fig|42253.5.peg.2284"/>
<evidence type="ECO:0000313" key="2">
    <source>
        <dbReference type="Proteomes" id="UP000069205"/>
    </source>
</evidence>
<keyword evidence="2" id="KW-1185">Reference proteome</keyword>
<sequence>MDLSQLTFEQLKELVQGMVDDRLRELLGDPDLGRALGADLQARLKESLLSRERLSGEEVAERLGLRW</sequence>